<evidence type="ECO:0000313" key="1">
    <source>
        <dbReference type="EMBL" id="KAK5293334.1"/>
    </source>
</evidence>
<comment type="caution">
    <text evidence="1">The sequence shown here is derived from an EMBL/GenBank/DDBJ whole genome shotgun (WGS) entry which is preliminary data.</text>
</comment>
<reference evidence="1 2" key="1">
    <citation type="submission" date="2023-08" db="EMBL/GenBank/DDBJ databases">
        <title>Black Yeasts Isolated from many extreme environments.</title>
        <authorList>
            <person name="Coleine C."/>
            <person name="Stajich J.E."/>
            <person name="Selbmann L."/>
        </authorList>
    </citation>
    <scope>NUCLEOTIDE SEQUENCE [LARGE SCALE GENOMIC DNA]</scope>
    <source>
        <strain evidence="1 2">CCFEE 536</strain>
    </source>
</reference>
<evidence type="ECO:0000313" key="2">
    <source>
        <dbReference type="Proteomes" id="UP001357485"/>
    </source>
</evidence>
<organism evidence="1 2">
    <name type="scientific">Cryomyces antarcticus</name>
    <dbReference type="NCBI Taxonomy" id="329879"/>
    <lineage>
        <taxon>Eukaryota</taxon>
        <taxon>Fungi</taxon>
        <taxon>Dikarya</taxon>
        <taxon>Ascomycota</taxon>
        <taxon>Pezizomycotina</taxon>
        <taxon>Dothideomycetes</taxon>
        <taxon>Dothideomycetes incertae sedis</taxon>
        <taxon>Cryomyces</taxon>
    </lineage>
</organism>
<accession>A0ABR0M8C6</accession>
<dbReference type="EMBL" id="JAVRRA010000090">
    <property type="protein sequence ID" value="KAK5293334.1"/>
    <property type="molecule type" value="Genomic_DNA"/>
</dbReference>
<gene>
    <name evidence="1" type="ORF">LTR16_001585</name>
</gene>
<dbReference type="Proteomes" id="UP001357485">
    <property type="component" value="Unassembled WGS sequence"/>
</dbReference>
<proteinExistence type="predicted"/>
<protein>
    <submittedName>
        <fullName evidence="1">Uncharacterized protein</fullName>
    </submittedName>
</protein>
<sequence length="57" mass="6153">MGQYHEQISAFSAASVASGKKLVYNGGPASILCTFPGATQNSLGYLFMNEWFVDSFI</sequence>
<feature type="non-terminal residue" evidence="1">
    <location>
        <position position="57"/>
    </location>
</feature>
<keyword evidence="2" id="KW-1185">Reference proteome</keyword>
<name>A0ABR0M8C6_9PEZI</name>